<dbReference type="RefSeq" id="WP_128832840.1">
    <property type="nucleotide sequence ID" value="NZ_AP014612.1"/>
</dbReference>
<evidence type="ECO:0000259" key="7">
    <source>
        <dbReference type="Pfam" id="PF00892"/>
    </source>
</evidence>
<dbReference type="InterPro" id="IPR050638">
    <property type="entry name" value="AA-Vitamin_Transporters"/>
</dbReference>
<dbReference type="EMBL" id="AP014612">
    <property type="protein sequence ID" value="BAQ23594.1"/>
    <property type="molecule type" value="Genomic_DNA"/>
</dbReference>
<feature type="transmembrane region" description="Helical" evidence="6">
    <location>
        <begin position="153"/>
        <end position="174"/>
    </location>
</feature>
<feature type="transmembrane region" description="Helical" evidence="6">
    <location>
        <begin position="186"/>
        <end position="207"/>
    </location>
</feature>
<evidence type="ECO:0000256" key="6">
    <source>
        <dbReference type="SAM" id="Phobius"/>
    </source>
</evidence>
<feature type="domain" description="EamA" evidence="7">
    <location>
        <begin position="158"/>
        <end position="290"/>
    </location>
</feature>
<evidence type="ECO:0000313" key="9">
    <source>
        <dbReference type="Proteomes" id="UP000217758"/>
    </source>
</evidence>
<reference evidence="8 9" key="1">
    <citation type="journal article" date="2016" name="Microbiol. Immunol.">
        <title>Complete genome sequence of Streptococcus troglodytae TKU31 isolated from the oral cavity of a chimpanzee (Pan troglodytes).</title>
        <authorList>
            <person name="Okamoto M."/>
            <person name="Naito M."/>
            <person name="Miyanohara M."/>
            <person name="Imai S."/>
            <person name="Nomura Y."/>
            <person name="Saito W."/>
            <person name="Momoi Y."/>
            <person name="Takada K."/>
            <person name="Miyabe-Nishiwaki T."/>
            <person name="Tomonaga M."/>
            <person name="Hanada N."/>
        </authorList>
    </citation>
    <scope>NUCLEOTIDE SEQUENCE [LARGE SCALE GENOMIC DNA]</scope>
    <source>
        <strain evidence="9">TKU 31</strain>
    </source>
</reference>
<accession>A0A1L7LHA2</accession>
<feature type="transmembrane region" description="Helical" evidence="6">
    <location>
        <begin position="126"/>
        <end position="147"/>
    </location>
</feature>
<dbReference type="PANTHER" id="PTHR32322:SF2">
    <property type="entry name" value="EAMA DOMAIN-CONTAINING PROTEIN"/>
    <property type="match status" value="1"/>
</dbReference>
<dbReference type="SUPFAM" id="SSF103481">
    <property type="entry name" value="Multidrug resistance efflux transporter EmrE"/>
    <property type="match status" value="2"/>
</dbReference>
<evidence type="ECO:0000256" key="4">
    <source>
        <dbReference type="ARBA" id="ARBA00022989"/>
    </source>
</evidence>
<feature type="transmembrane region" description="Helical" evidence="6">
    <location>
        <begin position="96"/>
        <end position="119"/>
    </location>
</feature>
<dbReference type="Pfam" id="PF00892">
    <property type="entry name" value="EamA"/>
    <property type="match status" value="2"/>
</dbReference>
<evidence type="ECO:0000256" key="3">
    <source>
        <dbReference type="ARBA" id="ARBA00022692"/>
    </source>
</evidence>
<keyword evidence="9" id="KW-1185">Reference proteome</keyword>
<evidence type="ECO:0000256" key="5">
    <source>
        <dbReference type="ARBA" id="ARBA00023136"/>
    </source>
</evidence>
<dbReference type="KEGG" id="strg:SRT_03330"/>
<organism evidence="8 9">
    <name type="scientific">Streptococcus troglodytae</name>
    <dbReference type="NCBI Taxonomy" id="1111760"/>
    <lineage>
        <taxon>Bacteria</taxon>
        <taxon>Bacillati</taxon>
        <taxon>Bacillota</taxon>
        <taxon>Bacilli</taxon>
        <taxon>Lactobacillales</taxon>
        <taxon>Streptococcaceae</taxon>
        <taxon>Streptococcus</taxon>
    </lineage>
</organism>
<name>A0A1L7LHA2_9STRE</name>
<feature type="transmembrane region" description="Helical" evidence="6">
    <location>
        <begin position="35"/>
        <end position="56"/>
    </location>
</feature>
<dbReference type="AlphaFoldDB" id="A0A1L7LHA2"/>
<comment type="subcellular location">
    <subcellularLocation>
        <location evidence="1">Endomembrane system</location>
        <topology evidence="1">Multi-pass membrane protein</topology>
    </subcellularLocation>
</comment>
<dbReference type="Proteomes" id="UP000217758">
    <property type="component" value="Chromosome"/>
</dbReference>
<feature type="transmembrane region" description="Helical" evidence="6">
    <location>
        <begin position="219"/>
        <end position="237"/>
    </location>
</feature>
<feature type="domain" description="EamA" evidence="7">
    <location>
        <begin position="7"/>
        <end position="144"/>
    </location>
</feature>
<evidence type="ECO:0000256" key="1">
    <source>
        <dbReference type="ARBA" id="ARBA00004127"/>
    </source>
</evidence>
<keyword evidence="4 6" id="KW-1133">Transmembrane helix</keyword>
<dbReference type="GO" id="GO:0016020">
    <property type="term" value="C:membrane"/>
    <property type="evidence" value="ECO:0007669"/>
    <property type="project" value="UniProtKB-SubCell"/>
</dbReference>
<gene>
    <name evidence="8" type="ORF">SRT_03330</name>
</gene>
<evidence type="ECO:0000313" key="8">
    <source>
        <dbReference type="EMBL" id="BAQ23594.1"/>
    </source>
</evidence>
<protein>
    <submittedName>
        <fullName evidence="8">Permease</fullName>
    </submittedName>
</protein>
<evidence type="ECO:0000256" key="2">
    <source>
        <dbReference type="ARBA" id="ARBA00007362"/>
    </source>
</evidence>
<dbReference type="PANTHER" id="PTHR32322">
    <property type="entry name" value="INNER MEMBRANE TRANSPORTER"/>
    <property type="match status" value="1"/>
</dbReference>
<feature type="transmembrane region" description="Helical" evidence="6">
    <location>
        <begin position="244"/>
        <end position="264"/>
    </location>
</feature>
<proteinExistence type="inferred from homology"/>
<feature type="transmembrane region" description="Helical" evidence="6">
    <location>
        <begin position="270"/>
        <end position="291"/>
    </location>
</feature>
<keyword evidence="5 6" id="KW-0472">Membrane</keyword>
<feature type="transmembrane region" description="Helical" evidence="6">
    <location>
        <begin position="71"/>
        <end position="90"/>
    </location>
</feature>
<keyword evidence="3 6" id="KW-0812">Transmembrane</keyword>
<comment type="similarity">
    <text evidence="2">Belongs to the EamA transporter family.</text>
</comment>
<sequence>MKKSFNGTVLIVLAAIAWGISGVSGQFLMKQGISVHLLTSLRLLISGLLLVGAVAWKQPQQIKAVLKDKKVLAGIFGFSICGLLLNQFSYLQAIHYTNAGTATVLQYMSPVLVLTVICIKNRSLPTIGEVISILFAILGTFIIATHGQLGNLALSPVGLFWGLFSAVTYTLYMLLPIKLIHKWGSLLVIGLGMVMGGMVFGLVSRSWQYNPYFQAENLLAYFGLIIVGSVFAYTAFLKGVSLIGAVKGSLLAAIEPIAAVFFSVTIMKDIFYPIDFLGILLIILAVLIISIKDLLAVNKEKI</sequence>
<dbReference type="InterPro" id="IPR000620">
    <property type="entry name" value="EamA_dom"/>
</dbReference>
<dbReference type="InterPro" id="IPR037185">
    <property type="entry name" value="EmrE-like"/>
</dbReference>